<gene>
    <name evidence="10" type="primary">ORF71</name>
</gene>
<evidence type="ECO:0000256" key="4">
    <source>
        <dbReference type="ARBA" id="ARBA00022989"/>
    </source>
</evidence>
<sequence>MGFIYARKLLLCMAVSIYAIGSTTTTETTTSSSSTSGSGQSTSSGTTNSSSSHTTSPPTTSSSPPTSTHTSSPSSTSTQSSSTAATSSSAPSTASSTTSIPTSTSTETTTTTPTASTTTPTTTTAAPTTAATTTAVTTAASTSAETTTATATATSTPTTTTPTSTTTTTATTTVPTTASTTTDTTTAATTTAATTTAATTTAATTTAATTSSATTAATTTAATTTAATTTAATTTAATTTAATTTGSPTSGSTSTTGASTSTPSASTATSATPTSTSTSAAATTSTPTPTSAATSAESTTEAPTSTPTTDTTTPSEATTATTSPESTTVSASTTSATTTAFTTESHTSPDSSTGSTSTAEPSSTFTLTPSTATPSTDQFTGSSASTESDSTDSSTVPTTGTESITESSSTTEASTNLGSSTYESTEALETPDGNTTSGNTTPSPSPRTPSFADTQQTPDNGVSTQHTTINDHTTANAQKHAGHHRGRAGGRRGSPQGGSHTTPHPDRLTPSPDDTYDDDTNHPNGRNNSIEIVPQLPPDRPIIELGVATLRKNFMEASCTVETNSGLAIFWKIGNASVDAFNRGTTHTRLMRNGVPVYALVSTLRVPWLNVIPLTKITCAACPTNLVAGDGVDLNLCTTKSTTIPCPGQQRTHIFFSAKGDRAVCITSELVSQPTITWSVGSDRLRNDGFSQTWYGIQPGVCGILHSEVRIHRTTWRFGSTSKDYLCEVSASDSKTSDYKVLPNAHSTSNFALVAATTLTVTILCLLCCLYCMLTHPPSVCILTQTLSLGLYNQWWRVCRSMPPPWYVFFNKRSMSTFKLMMDGRLVFAMAIAILSVVLSCGTCEKAKRAVRERQYRPKEFPPPRYNYTILTRYNATALASPFINDQVKNVDLRIVTATRPCEMIALIAKTNIDSILKELAAAQKTYSARLTWFKIMPTCATPIHDVSYMKCNPKLSFAMCDERSDILWQASLITMAAETDDELGLVLAAPAHSASGLYRRVIEIDGRRIYTDFSVTIPSERCPIAFEQNFGNQDRCKTPEQYSRGEVFTRRFLGEFNFPQGEHMTLLKFWFVYDGGNLPVQFYEAQAFARPVPPDNHPGFDSVESEITQNKTDPKPGQADPKPNQPFKWPSIKHLAPRLDEVDEVIEPVTKPPKTSKSNSTFVGISVGLGITGIVLVGVILYVCLRRKKELKKSAQNGLTRLRSTFKDVKYTQLP</sequence>
<feature type="compositionally biased region" description="Low complexity" evidence="7">
    <location>
        <begin position="24"/>
        <end position="358"/>
    </location>
</feature>
<keyword evidence="5 8" id="KW-0472">Membrane</keyword>
<keyword evidence="6" id="KW-0325">Glycoprotein</keyword>
<feature type="region of interest" description="Disordered" evidence="7">
    <location>
        <begin position="1095"/>
        <end position="1129"/>
    </location>
</feature>
<feature type="region of interest" description="Disordered" evidence="7">
    <location>
        <begin position="24"/>
        <end position="534"/>
    </location>
</feature>
<feature type="domain" description="Herpesvirus glycoprotein D/GG/GX" evidence="9">
    <location>
        <begin position="894"/>
        <end position="1016"/>
    </location>
</feature>
<keyword evidence="2 8" id="KW-0812">Transmembrane</keyword>
<keyword evidence="10" id="KW-0261">Viral envelope protein</keyword>
<feature type="compositionally biased region" description="Basic residues" evidence="7">
    <location>
        <begin position="480"/>
        <end position="490"/>
    </location>
</feature>
<feature type="compositionally biased region" description="Polar residues" evidence="7">
    <location>
        <begin position="359"/>
        <end position="379"/>
    </location>
</feature>
<name>L8B1X3_9ALPH</name>
<feature type="transmembrane region" description="Helical" evidence="8">
    <location>
        <begin position="1163"/>
        <end position="1186"/>
    </location>
</feature>
<dbReference type="InterPro" id="IPR036179">
    <property type="entry name" value="Ig-like_dom_sf"/>
</dbReference>
<evidence type="ECO:0000256" key="3">
    <source>
        <dbReference type="ARBA" id="ARBA00022729"/>
    </source>
</evidence>
<dbReference type="GO" id="GO:0016020">
    <property type="term" value="C:membrane"/>
    <property type="evidence" value="ECO:0007669"/>
    <property type="project" value="UniProtKB-SubCell"/>
</dbReference>
<evidence type="ECO:0000259" key="9">
    <source>
        <dbReference type="Pfam" id="PF01537"/>
    </source>
</evidence>
<evidence type="ECO:0000313" key="10">
    <source>
        <dbReference type="EMBL" id="BAM75921.1"/>
    </source>
</evidence>
<feature type="compositionally biased region" description="Polar residues" evidence="7">
    <location>
        <begin position="451"/>
        <end position="477"/>
    </location>
</feature>
<keyword evidence="10" id="KW-0946">Virion</keyword>
<dbReference type="EMBL" id="AP012321">
    <property type="protein sequence ID" value="BAM75921.1"/>
    <property type="molecule type" value="Genomic_DNA"/>
</dbReference>
<dbReference type="InterPro" id="IPR010278">
    <property type="entry name" value="Varicellovirus_Gp2_glycop"/>
</dbReference>
<dbReference type="PANTHER" id="PTHR11818:SF42">
    <property type="entry name" value="VOLTAGE-GATED HYDROGEN CHANNEL 1"/>
    <property type="match status" value="1"/>
</dbReference>
<evidence type="ECO:0000256" key="5">
    <source>
        <dbReference type="ARBA" id="ARBA00023136"/>
    </source>
</evidence>
<protein>
    <submittedName>
        <fullName evidence="10">Envelope glycoprotein J</fullName>
    </submittedName>
</protein>
<organism evidence="10 11">
    <name type="scientific">Equid alphaherpesvirus 1</name>
    <name type="common">Equine herpesvirus 1</name>
    <dbReference type="NCBI Taxonomy" id="10326"/>
    <lineage>
        <taxon>Viruses</taxon>
        <taxon>Duplodnaviria</taxon>
        <taxon>Heunggongvirae</taxon>
        <taxon>Peploviricota</taxon>
        <taxon>Herviviricetes</taxon>
        <taxon>Herpesvirales</taxon>
        <taxon>Orthoherpesviridae</taxon>
        <taxon>Alphaherpesvirinae</taxon>
        <taxon>Varicellovirus</taxon>
        <taxon>Varicellovirus equidalpha1</taxon>
    </lineage>
</organism>
<evidence type="ECO:0000256" key="6">
    <source>
        <dbReference type="ARBA" id="ARBA00023180"/>
    </source>
</evidence>
<dbReference type="Gene3D" id="2.70.230.10">
    <property type="match status" value="1"/>
</dbReference>
<dbReference type="Pfam" id="PF01537">
    <property type="entry name" value="Herpes_glycop_D"/>
    <property type="match status" value="1"/>
</dbReference>
<dbReference type="Proteomes" id="UP000124502">
    <property type="component" value="Segment"/>
</dbReference>
<feature type="compositionally biased region" description="Low complexity" evidence="7">
    <location>
        <begin position="380"/>
        <end position="415"/>
    </location>
</feature>
<feature type="compositionally biased region" description="Low complexity" evidence="7">
    <location>
        <begin position="430"/>
        <end position="442"/>
    </location>
</feature>
<dbReference type="GO" id="GO:0019031">
    <property type="term" value="C:viral envelope"/>
    <property type="evidence" value="ECO:0007669"/>
    <property type="project" value="UniProtKB-KW"/>
</dbReference>
<comment type="subcellular location">
    <subcellularLocation>
        <location evidence="1">Membrane</location>
        <topology evidence="1">Single-pass membrane protein</topology>
    </subcellularLocation>
</comment>
<dbReference type="PANTHER" id="PTHR11818">
    <property type="entry name" value="BETA/GAMMA CRYSTALLIN"/>
    <property type="match status" value="1"/>
</dbReference>
<keyword evidence="4 8" id="KW-1133">Transmembrane helix</keyword>
<evidence type="ECO:0000256" key="8">
    <source>
        <dbReference type="SAM" id="Phobius"/>
    </source>
</evidence>
<accession>L8B1X3</accession>
<evidence type="ECO:0000256" key="7">
    <source>
        <dbReference type="SAM" id="MobiDB-lite"/>
    </source>
</evidence>
<dbReference type="GO" id="GO:0016032">
    <property type="term" value="P:viral process"/>
    <property type="evidence" value="ECO:0007669"/>
    <property type="project" value="InterPro"/>
</dbReference>
<keyword evidence="3" id="KW-0732">Signal</keyword>
<evidence type="ECO:0000313" key="11">
    <source>
        <dbReference type="Proteomes" id="UP000124502"/>
    </source>
</evidence>
<dbReference type="SUPFAM" id="SSF48726">
    <property type="entry name" value="Immunoglobulin"/>
    <property type="match status" value="1"/>
</dbReference>
<dbReference type="InterPro" id="IPR050252">
    <property type="entry name" value="Beta/Gamma-Crystallin"/>
</dbReference>
<dbReference type="Pfam" id="PF05955">
    <property type="entry name" value="Herpes_gp2"/>
    <property type="match status" value="1"/>
</dbReference>
<evidence type="ECO:0000256" key="2">
    <source>
        <dbReference type="ARBA" id="ARBA00022692"/>
    </source>
</evidence>
<proteinExistence type="predicted"/>
<dbReference type="InterPro" id="IPR002896">
    <property type="entry name" value="Herpes_glycop_dom"/>
</dbReference>
<evidence type="ECO:0000256" key="1">
    <source>
        <dbReference type="ARBA" id="ARBA00004167"/>
    </source>
</evidence>
<reference evidence="10 11" key="1">
    <citation type="submission" date="2012-02" db="EMBL/GenBank/DDBJ databases">
        <title>Isolation of a cell-associated equine herpesvirus 1 in Japan.</title>
        <authorList>
            <person name="Kirisawa R."/>
            <person name="Ishi S."/>
            <person name="Tsunoda N."/>
            <person name="Okamoto M."/>
            <person name="Taniyama H."/>
        </authorList>
    </citation>
    <scope>NUCLEOTIDE SEQUENCE [LARGE SCALE GENOMIC DNA]</scope>
    <source>
        <strain evidence="10">5586</strain>
    </source>
</reference>